<gene>
    <name evidence="10" type="ORF">ABEG18_20655</name>
</gene>
<dbReference type="InterPro" id="IPR009075">
    <property type="entry name" value="AcylCo_DH/oxidase_C"/>
</dbReference>
<dbReference type="SUPFAM" id="SSF56645">
    <property type="entry name" value="Acyl-CoA dehydrogenase NM domain-like"/>
    <property type="match status" value="1"/>
</dbReference>
<keyword evidence="5 6" id="KW-0560">Oxidoreductase</keyword>
<dbReference type="Gene3D" id="1.10.540.10">
    <property type="entry name" value="Acyl-CoA dehydrogenase/oxidase, N-terminal domain"/>
    <property type="match status" value="1"/>
</dbReference>
<evidence type="ECO:0000256" key="6">
    <source>
        <dbReference type="RuleBase" id="RU362125"/>
    </source>
</evidence>
<dbReference type="Pfam" id="PF02771">
    <property type="entry name" value="Acyl-CoA_dh_N"/>
    <property type="match status" value="1"/>
</dbReference>
<dbReference type="Pfam" id="PF02770">
    <property type="entry name" value="Acyl-CoA_dh_M"/>
    <property type="match status" value="1"/>
</dbReference>
<evidence type="ECO:0000256" key="2">
    <source>
        <dbReference type="ARBA" id="ARBA00009347"/>
    </source>
</evidence>
<dbReference type="RefSeq" id="WP_406854936.1">
    <property type="nucleotide sequence ID" value="NZ_CP157484.1"/>
</dbReference>
<name>A0AAU7JCK9_9HYPH</name>
<dbReference type="InterPro" id="IPR046373">
    <property type="entry name" value="Acyl-CoA_Oxase/DH_mid-dom_sf"/>
</dbReference>
<reference evidence="10" key="1">
    <citation type="submission" date="2024-05" db="EMBL/GenBank/DDBJ databases">
        <authorList>
            <person name="Kim S."/>
            <person name="Heo J."/>
            <person name="Choi H."/>
            <person name="Choi Y."/>
            <person name="Kwon S.-W."/>
            <person name="Kim Y."/>
        </authorList>
    </citation>
    <scope>NUCLEOTIDE SEQUENCE</scope>
    <source>
        <strain evidence="10">KACC 23698</strain>
    </source>
</reference>
<dbReference type="InterPro" id="IPR036250">
    <property type="entry name" value="AcylCo_DH-like_C"/>
</dbReference>
<comment type="cofactor">
    <cofactor evidence="1 6">
        <name>FAD</name>
        <dbReference type="ChEBI" id="CHEBI:57692"/>
    </cofactor>
</comment>
<comment type="similarity">
    <text evidence="2 6">Belongs to the acyl-CoA dehydrogenase family.</text>
</comment>
<dbReference type="GO" id="GO:0050660">
    <property type="term" value="F:flavin adenine dinucleotide binding"/>
    <property type="evidence" value="ECO:0007669"/>
    <property type="project" value="InterPro"/>
</dbReference>
<evidence type="ECO:0000256" key="3">
    <source>
        <dbReference type="ARBA" id="ARBA00022630"/>
    </source>
</evidence>
<feature type="domain" description="Acyl-CoA dehydrogenase/oxidase N-terminal" evidence="9">
    <location>
        <begin position="6"/>
        <end position="118"/>
    </location>
</feature>
<evidence type="ECO:0000259" key="9">
    <source>
        <dbReference type="Pfam" id="PF02771"/>
    </source>
</evidence>
<keyword evidence="3 6" id="KW-0285">Flavoprotein</keyword>
<dbReference type="Gene3D" id="2.40.110.10">
    <property type="entry name" value="Butyryl-CoA Dehydrogenase, subunit A, domain 2"/>
    <property type="match status" value="1"/>
</dbReference>
<evidence type="ECO:0000256" key="5">
    <source>
        <dbReference type="ARBA" id="ARBA00023002"/>
    </source>
</evidence>
<dbReference type="CDD" id="cd00567">
    <property type="entry name" value="ACAD"/>
    <property type="match status" value="1"/>
</dbReference>
<dbReference type="AlphaFoldDB" id="A0AAU7JCK9"/>
<dbReference type="GO" id="GO:0003995">
    <property type="term" value="F:acyl-CoA dehydrogenase activity"/>
    <property type="evidence" value="ECO:0007669"/>
    <property type="project" value="TreeGrafter"/>
</dbReference>
<organism evidence="10">
    <name type="scientific">Alsobacter sp. KACC 23698</name>
    <dbReference type="NCBI Taxonomy" id="3149229"/>
    <lineage>
        <taxon>Bacteria</taxon>
        <taxon>Pseudomonadati</taxon>
        <taxon>Pseudomonadota</taxon>
        <taxon>Alphaproteobacteria</taxon>
        <taxon>Hyphomicrobiales</taxon>
        <taxon>Alsobacteraceae</taxon>
        <taxon>Alsobacter</taxon>
    </lineage>
</organism>
<dbReference type="PANTHER" id="PTHR43884:SF20">
    <property type="entry name" value="ACYL-COA DEHYDROGENASE FADE28"/>
    <property type="match status" value="1"/>
</dbReference>
<dbReference type="InterPro" id="IPR037069">
    <property type="entry name" value="AcylCoA_DH/ox_N_sf"/>
</dbReference>
<feature type="domain" description="Acyl-CoA oxidase/dehydrogenase middle" evidence="8">
    <location>
        <begin position="122"/>
        <end position="209"/>
    </location>
</feature>
<proteinExistence type="inferred from homology"/>
<evidence type="ECO:0000256" key="4">
    <source>
        <dbReference type="ARBA" id="ARBA00022827"/>
    </source>
</evidence>
<dbReference type="InterPro" id="IPR006091">
    <property type="entry name" value="Acyl-CoA_Oxase/DH_mid-dom"/>
</dbReference>
<feature type="domain" description="Acyl-CoA dehydrogenase/oxidase C-terminal" evidence="7">
    <location>
        <begin position="242"/>
        <end position="376"/>
    </location>
</feature>
<dbReference type="Gene3D" id="1.20.140.10">
    <property type="entry name" value="Butyryl-CoA Dehydrogenase, subunit A, domain 3"/>
    <property type="match status" value="1"/>
</dbReference>
<evidence type="ECO:0000259" key="8">
    <source>
        <dbReference type="Pfam" id="PF02770"/>
    </source>
</evidence>
<protein>
    <submittedName>
        <fullName evidence="10">Acyl-CoA dehydrogenase family protein</fullName>
    </submittedName>
</protein>
<sequence length="382" mass="40494">MDFDLTEEQRMLKDSVGRLLADAYDFDARKRIVDSEPGYSPAVWAQFAELGLLGLPLAEEDGGFGGGPVETMILMEAFGHALVVEPYLATVVLAGGLIRHAGSAEQRAAHLPAIAAGELRMAFAHAERQARYDLFDVATTATRDGAGWRLDGQKGLVLHGDGADRLVVSARTAGSPRDRDGIGLFLVDANAPGVSRRGYPTQDGHRAAEIALSGVHVPGEAAIGDPGAALPLIERVTDEAIAALCAEAVGCMEEMQAITVDYLKTRQQFGTTIGSFQALQHRAAEMVVALEQARSMAMFATMTAASPDPAERAAAVAGAKVQIGRSGRFVGQQAIQLHGGVGMTMEYKIGHYFKRMTMIDTLFGDADHHLSRVADAGGLINV</sequence>
<dbReference type="InterPro" id="IPR013786">
    <property type="entry name" value="AcylCoA_DH/ox_N"/>
</dbReference>
<dbReference type="Pfam" id="PF00441">
    <property type="entry name" value="Acyl-CoA_dh_1"/>
    <property type="match status" value="1"/>
</dbReference>
<evidence type="ECO:0000256" key="1">
    <source>
        <dbReference type="ARBA" id="ARBA00001974"/>
    </source>
</evidence>
<evidence type="ECO:0000259" key="7">
    <source>
        <dbReference type="Pfam" id="PF00441"/>
    </source>
</evidence>
<dbReference type="InterPro" id="IPR009100">
    <property type="entry name" value="AcylCoA_DH/oxidase_NM_dom_sf"/>
</dbReference>
<dbReference type="SUPFAM" id="SSF47203">
    <property type="entry name" value="Acyl-CoA dehydrogenase C-terminal domain-like"/>
    <property type="match status" value="1"/>
</dbReference>
<keyword evidence="4 6" id="KW-0274">FAD</keyword>
<dbReference type="PANTHER" id="PTHR43884">
    <property type="entry name" value="ACYL-COA DEHYDROGENASE"/>
    <property type="match status" value="1"/>
</dbReference>
<evidence type="ECO:0000313" key="10">
    <source>
        <dbReference type="EMBL" id="XBO38101.1"/>
    </source>
</evidence>
<accession>A0AAU7JCK9</accession>
<dbReference type="EMBL" id="CP157484">
    <property type="protein sequence ID" value="XBO38101.1"/>
    <property type="molecule type" value="Genomic_DNA"/>
</dbReference>